<feature type="repeat" description="TPR" evidence="12">
    <location>
        <begin position="244"/>
        <end position="277"/>
    </location>
</feature>
<feature type="repeat" description="TPR" evidence="12">
    <location>
        <begin position="85"/>
        <end position="118"/>
    </location>
</feature>
<dbReference type="PRINTS" id="PR00344">
    <property type="entry name" value="BCTRLSENSOR"/>
</dbReference>
<dbReference type="InterPro" id="IPR005467">
    <property type="entry name" value="His_kinase_dom"/>
</dbReference>
<evidence type="ECO:0000256" key="2">
    <source>
        <dbReference type="ARBA" id="ARBA00012438"/>
    </source>
</evidence>
<dbReference type="EC" id="2.7.13.3" evidence="2"/>
<evidence type="ECO:0000256" key="13">
    <source>
        <dbReference type="SAM" id="Coils"/>
    </source>
</evidence>
<dbReference type="InterPro" id="IPR001789">
    <property type="entry name" value="Sig_transdc_resp-reg_receiver"/>
</dbReference>
<evidence type="ECO:0000313" key="17">
    <source>
        <dbReference type="EMBL" id="TXN35207.1"/>
    </source>
</evidence>
<dbReference type="RefSeq" id="WP_147743941.1">
    <property type="nucleotide sequence ID" value="NZ_VRUR01000002.1"/>
</dbReference>
<dbReference type="AlphaFoldDB" id="A0A5C8V3Y5"/>
<dbReference type="InterPro" id="IPR011006">
    <property type="entry name" value="CheY-like_superfamily"/>
</dbReference>
<dbReference type="Proteomes" id="UP000321456">
    <property type="component" value="Unassembled WGS sequence"/>
</dbReference>
<dbReference type="PANTHER" id="PTHR43547">
    <property type="entry name" value="TWO-COMPONENT HISTIDINE KINASE"/>
    <property type="match status" value="1"/>
</dbReference>
<dbReference type="InterPro" id="IPR004358">
    <property type="entry name" value="Sig_transdc_His_kin-like_C"/>
</dbReference>
<evidence type="ECO:0000256" key="12">
    <source>
        <dbReference type="PROSITE-ProRule" id="PRU00339"/>
    </source>
</evidence>
<dbReference type="Pfam" id="PF13432">
    <property type="entry name" value="TPR_16"/>
    <property type="match status" value="1"/>
</dbReference>
<evidence type="ECO:0000256" key="5">
    <source>
        <dbReference type="ARBA" id="ARBA00022741"/>
    </source>
</evidence>
<dbReference type="InterPro" id="IPR036890">
    <property type="entry name" value="HATPase_C_sf"/>
</dbReference>
<evidence type="ECO:0000256" key="4">
    <source>
        <dbReference type="ARBA" id="ARBA00022679"/>
    </source>
</evidence>
<dbReference type="PROSITE" id="PS50109">
    <property type="entry name" value="HIS_KIN"/>
    <property type="match status" value="1"/>
</dbReference>
<proteinExistence type="predicted"/>
<evidence type="ECO:0000259" key="15">
    <source>
        <dbReference type="PROSITE" id="PS50109"/>
    </source>
</evidence>
<dbReference type="InterPro" id="IPR018060">
    <property type="entry name" value="HTH_AraC"/>
</dbReference>
<dbReference type="SMART" id="SM00342">
    <property type="entry name" value="HTH_ARAC"/>
    <property type="match status" value="1"/>
</dbReference>
<sequence length="1035" mass="117253">MSRTKIMPFTKINLFYVLFLGAWMAAIAQEGRFGQELYALSGEKYFSTANALIEDNLDNSLKDGNALVVEILANPAISNYPAEHATAYYLRGKILYIQGSYDEAYDPLDKAITLYGENNDEAGLAKSYLAKGVAYTYQGQKDNAKITLDKSLELYTDVDDESGVGQTLHELGHFYYIFADDTKALEYYEKALDVQKKIDDKKGISQSYFRMGLAYLSSDKGESLRLLDQSKRLKEEIGDLRGLAKVGISLGVLHEENGNYQNALDYYKQSLEANEKFDDKRVASIIYNNLGIVYLDLMELDSAIVYHNKALEFRKILGNERGVVQSLLNIGEVYQKKKDFYRGLTFFHKAKAISEASSRKPFMPNIVEKLGEVHLSLNALDSADIYFTMALIQKQEAGNFNSLSSTYRNLSKLFEKRRDYKKSLEYFKQFKTVQDSVTINKKNRELAEVQAKYDTAKQEREINELQQENKSRKLWQNIYAVGGLLALILTVILFQFFRFRNKKNQELLAIKESQRQQLEEVNQLKTRFFHNISHEFRTPLTLILGPLEQLKSTVDSSIQPTLDMIERNGKRLLKLINQLLDLSKIEEGKISLKASHIDIVPLIKGWATSFQSMAEIKGVGLSLNLKKESHFLYVDKEKLEEIIINLLSNALKYTPSGGSVSLDVDESENQLYITVSDTGDGIPKEELEYIFNRFYQASNANTESQIGTGIGLALVKELVELHKGTITVDSEVDKGSVFKVALPLGKEHLSPNEIVTISSTIATTIERQQSDLPTECETIGSENEELPILLLIEDNADLRTYIKSVLKNHYCIREAFDGEEGISQAVELIPDIIISDLMMPKVDGLEVCKTLKEDVRTSHIPIILLTARSSKEDKIEGLKSLADDYLTKPFNNEELLVRIENLVEVRSKMQQHFSTGEILKPKKVTLNSIDQDFIKKVTDVLEVEIANENFGVVELADAVALSRSQLFRKIKAITNLTPNEFIRSFRLHRAMDMLKQQSGTIAEIAYSVGFQNPSYFSKCFHEQFGELPSDISQTN</sequence>
<dbReference type="CDD" id="cd17574">
    <property type="entry name" value="REC_OmpR"/>
    <property type="match status" value="1"/>
</dbReference>
<dbReference type="Pfam" id="PF12833">
    <property type="entry name" value="HTH_18"/>
    <property type="match status" value="1"/>
</dbReference>
<dbReference type="SUPFAM" id="SSF48452">
    <property type="entry name" value="TPR-like"/>
    <property type="match status" value="3"/>
</dbReference>
<name>A0A5C8V3Y5_9FLAO</name>
<evidence type="ECO:0000313" key="18">
    <source>
        <dbReference type="Proteomes" id="UP000321456"/>
    </source>
</evidence>
<dbReference type="Gene3D" id="3.30.565.10">
    <property type="entry name" value="Histidine kinase-like ATPase, C-terminal domain"/>
    <property type="match status" value="1"/>
</dbReference>
<protein>
    <recommendedName>
        <fullName evidence="2">histidine kinase</fullName>
        <ecNumber evidence="2">2.7.13.3</ecNumber>
    </recommendedName>
</protein>
<feature type="domain" description="HTH araC/xylS-type" evidence="14">
    <location>
        <begin position="935"/>
        <end position="1034"/>
    </location>
</feature>
<keyword evidence="4" id="KW-0808">Transferase</keyword>
<dbReference type="EMBL" id="VRUR01000002">
    <property type="protein sequence ID" value="TXN35207.1"/>
    <property type="molecule type" value="Genomic_DNA"/>
</dbReference>
<dbReference type="GO" id="GO:0043565">
    <property type="term" value="F:sequence-specific DNA binding"/>
    <property type="evidence" value="ECO:0007669"/>
    <property type="project" value="InterPro"/>
</dbReference>
<dbReference type="Pfam" id="PF13424">
    <property type="entry name" value="TPR_12"/>
    <property type="match status" value="1"/>
</dbReference>
<dbReference type="Pfam" id="PF13181">
    <property type="entry name" value="TPR_8"/>
    <property type="match status" value="2"/>
</dbReference>
<dbReference type="Pfam" id="PF00512">
    <property type="entry name" value="HisKA"/>
    <property type="match status" value="1"/>
</dbReference>
<evidence type="ECO:0000256" key="7">
    <source>
        <dbReference type="ARBA" id="ARBA00022840"/>
    </source>
</evidence>
<dbReference type="SMART" id="SM00448">
    <property type="entry name" value="REC"/>
    <property type="match status" value="1"/>
</dbReference>
<dbReference type="GO" id="GO:0005524">
    <property type="term" value="F:ATP binding"/>
    <property type="evidence" value="ECO:0007669"/>
    <property type="project" value="UniProtKB-KW"/>
</dbReference>
<dbReference type="SMART" id="SM00388">
    <property type="entry name" value="HisKA"/>
    <property type="match status" value="1"/>
</dbReference>
<dbReference type="InterPro" id="IPR019734">
    <property type="entry name" value="TPR_rpt"/>
</dbReference>
<dbReference type="Pfam" id="PF02518">
    <property type="entry name" value="HATPase_c"/>
    <property type="match status" value="1"/>
</dbReference>
<dbReference type="SUPFAM" id="SSF46689">
    <property type="entry name" value="Homeodomain-like"/>
    <property type="match status" value="1"/>
</dbReference>
<keyword evidence="18" id="KW-1185">Reference proteome</keyword>
<keyword evidence="12" id="KW-0802">TPR repeat</keyword>
<dbReference type="PROSITE" id="PS01124">
    <property type="entry name" value="HTH_ARAC_FAMILY_2"/>
    <property type="match status" value="1"/>
</dbReference>
<keyword evidence="13" id="KW-0175">Coiled coil</keyword>
<evidence type="ECO:0000259" key="14">
    <source>
        <dbReference type="PROSITE" id="PS01124"/>
    </source>
</evidence>
<keyword evidence="8" id="KW-0902">Two-component regulatory system</keyword>
<dbReference type="InterPro" id="IPR003594">
    <property type="entry name" value="HATPase_dom"/>
</dbReference>
<dbReference type="CDD" id="cd00082">
    <property type="entry name" value="HisKA"/>
    <property type="match status" value="1"/>
</dbReference>
<dbReference type="SMART" id="SM00028">
    <property type="entry name" value="TPR"/>
    <property type="match status" value="8"/>
</dbReference>
<evidence type="ECO:0000259" key="16">
    <source>
        <dbReference type="PROSITE" id="PS50110"/>
    </source>
</evidence>
<dbReference type="InterPro" id="IPR036097">
    <property type="entry name" value="HisK_dim/P_sf"/>
</dbReference>
<dbReference type="SUPFAM" id="SSF55874">
    <property type="entry name" value="ATPase domain of HSP90 chaperone/DNA topoisomerase II/histidine kinase"/>
    <property type="match status" value="1"/>
</dbReference>
<keyword evidence="10" id="KW-0804">Transcription</keyword>
<feature type="repeat" description="TPR" evidence="12">
    <location>
        <begin position="165"/>
        <end position="198"/>
    </location>
</feature>
<dbReference type="PROSITE" id="PS50110">
    <property type="entry name" value="RESPONSE_REGULATORY"/>
    <property type="match status" value="1"/>
</dbReference>
<dbReference type="Gene3D" id="3.40.50.2300">
    <property type="match status" value="1"/>
</dbReference>
<dbReference type="PROSITE" id="PS50005">
    <property type="entry name" value="TPR"/>
    <property type="match status" value="3"/>
</dbReference>
<dbReference type="SMART" id="SM00387">
    <property type="entry name" value="HATPase_c"/>
    <property type="match status" value="1"/>
</dbReference>
<dbReference type="InterPro" id="IPR009057">
    <property type="entry name" value="Homeodomain-like_sf"/>
</dbReference>
<dbReference type="Gene3D" id="1.10.287.130">
    <property type="match status" value="1"/>
</dbReference>
<keyword evidence="7" id="KW-0067">ATP-binding</keyword>
<dbReference type="Gene3D" id="1.25.40.10">
    <property type="entry name" value="Tetratricopeptide repeat domain"/>
    <property type="match status" value="2"/>
</dbReference>
<keyword evidence="3 11" id="KW-0597">Phosphoprotein</keyword>
<feature type="domain" description="Histidine kinase" evidence="15">
    <location>
        <begin position="531"/>
        <end position="746"/>
    </location>
</feature>
<reference evidence="17 18" key="1">
    <citation type="submission" date="2019-08" db="EMBL/GenBank/DDBJ databases">
        <title>Professor.</title>
        <authorList>
            <person name="Park J.S."/>
        </authorList>
    </citation>
    <scope>NUCLEOTIDE SEQUENCE [LARGE SCALE GENOMIC DNA]</scope>
    <source>
        <strain evidence="17 18">176CP5-101</strain>
    </source>
</reference>
<dbReference type="PANTHER" id="PTHR43547:SF2">
    <property type="entry name" value="HYBRID SIGNAL TRANSDUCTION HISTIDINE KINASE C"/>
    <property type="match status" value="1"/>
</dbReference>
<dbReference type="GO" id="GO:0000155">
    <property type="term" value="F:phosphorelay sensor kinase activity"/>
    <property type="evidence" value="ECO:0007669"/>
    <property type="project" value="InterPro"/>
</dbReference>
<dbReference type="SUPFAM" id="SSF47384">
    <property type="entry name" value="Homodimeric domain of signal transducing histidine kinase"/>
    <property type="match status" value="1"/>
</dbReference>
<dbReference type="SUPFAM" id="SSF52172">
    <property type="entry name" value="CheY-like"/>
    <property type="match status" value="1"/>
</dbReference>
<evidence type="ECO:0000256" key="11">
    <source>
        <dbReference type="PROSITE-ProRule" id="PRU00169"/>
    </source>
</evidence>
<comment type="catalytic activity">
    <reaction evidence="1">
        <text>ATP + protein L-histidine = ADP + protein N-phospho-L-histidine.</text>
        <dbReference type="EC" id="2.7.13.3"/>
    </reaction>
</comment>
<dbReference type="InterPro" id="IPR011990">
    <property type="entry name" value="TPR-like_helical_dom_sf"/>
</dbReference>
<evidence type="ECO:0000256" key="6">
    <source>
        <dbReference type="ARBA" id="ARBA00022777"/>
    </source>
</evidence>
<feature type="coiled-coil region" evidence="13">
    <location>
        <begin position="439"/>
        <end position="468"/>
    </location>
</feature>
<feature type="modified residue" description="4-aspartylphosphate" evidence="11">
    <location>
        <position position="836"/>
    </location>
</feature>
<comment type="caution">
    <text evidence="17">The sequence shown here is derived from an EMBL/GenBank/DDBJ whole genome shotgun (WGS) entry which is preliminary data.</text>
</comment>
<dbReference type="CDD" id="cd16922">
    <property type="entry name" value="HATPase_EvgS-ArcB-TorS-like"/>
    <property type="match status" value="1"/>
</dbReference>
<keyword evidence="6" id="KW-0418">Kinase</keyword>
<feature type="domain" description="Response regulatory" evidence="16">
    <location>
        <begin position="788"/>
        <end position="903"/>
    </location>
</feature>
<keyword evidence="5" id="KW-0547">Nucleotide-binding</keyword>
<accession>A0A5C8V3Y5</accession>
<evidence type="ECO:0000256" key="1">
    <source>
        <dbReference type="ARBA" id="ARBA00000085"/>
    </source>
</evidence>
<evidence type="ECO:0000256" key="9">
    <source>
        <dbReference type="ARBA" id="ARBA00023015"/>
    </source>
</evidence>
<dbReference type="InterPro" id="IPR003661">
    <property type="entry name" value="HisK_dim/P_dom"/>
</dbReference>
<gene>
    <name evidence="17" type="ORF">FVB32_11500</name>
</gene>
<dbReference type="FunFam" id="1.10.287.130:FF:000045">
    <property type="entry name" value="Two-component system sensor histidine kinase/response regulator"/>
    <property type="match status" value="1"/>
</dbReference>
<evidence type="ECO:0000256" key="10">
    <source>
        <dbReference type="ARBA" id="ARBA00023163"/>
    </source>
</evidence>
<dbReference type="Gene3D" id="1.10.10.60">
    <property type="entry name" value="Homeodomain-like"/>
    <property type="match status" value="1"/>
</dbReference>
<evidence type="ECO:0000256" key="8">
    <source>
        <dbReference type="ARBA" id="ARBA00023012"/>
    </source>
</evidence>
<evidence type="ECO:0000256" key="3">
    <source>
        <dbReference type="ARBA" id="ARBA00022553"/>
    </source>
</evidence>
<dbReference type="Pfam" id="PF00072">
    <property type="entry name" value="Response_reg"/>
    <property type="match status" value="1"/>
</dbReference>
<keyword evidence="9" id="KW-0805">Transcription regulation</keyword>
<organism evidence="17 18">
    <name type="scientific">Flagellimonas hymeniacidonis</name>
    <dbReference type="NCBI Taxonomy" id="2603628"/>
    <lineage>
        <taxon>Bacteria</taxon>
        <taxon>Pseudomonadati</taxon>
        <taxon>Bacteroidota</taxon>
        <taxon>Flavobacteriia</taxon>
        <taxon>Flavobacteriales</taxon>
        <taxon>Flavobacteriaceae</taxon>
        <taxon>Flagellimonas</taxon>
    </lineage>
</organism>
<dbReference type="FunFam" id="3.30.565.10:FF:000037">
    <property type="entry name" value="Hybrid sensor histidine kinase/response regulator"/>
    <property type="match status" value="1"/>
</dbReference>
<dbReference type="GO" id="GO:0003700">
    <property type="term" value="F:DNA-binding transcription factor activity"/>
    <property type="evidence" value="ECO:0007669"/>
    <property type="project" value="InterPro"/>
</dbReference>